<evidence type="ECO:0000256" key="1">
    <source>
        <dbReference type="SAM" id="MobiDB-lite"/>
    </source>
</evidence>
<proteinExistence type="predicted"/>
<dbReference type="Proteomes" id="UP000322791">
    <property type="component" value="Unassembled WGS sequence"/>
</dbReference>
<gene>
    <name evidence="2" type="ORF">FY528_19855</name>
</gene>
<feature type="compositionally biased region" description="Basic and acidic residues" evidence="1">
    <location>
        <begin position="38"/>
        <end position="49"/>
    </location>
</feature>
<dbReference type="AlphaFoldDB" id="A0A5D6UUK6"/>
<dbReference type="EMBL" id="VTHL01000031">
    <property type="protein sequence ID" value="TYZ06019.1"/>
    <property type="molecule type" value="Genomic_DNA"/>
</dbReference>
<accession>A0A5D6UUK6</accession>
<reference evidence="2 3" key="1">
    <citation type="submission" date="2019-08" db="EMBL/GenBank/DDBJ databases">
        <authorList>
            <person name="Seo M.-J."/>
        </authorList>
    </citation>
    <scope>NUCLEOTIDE SEQUENCE [LARGE SCALE GENOMIC DNA]</scope>
    <source>
        <strain evidence="2 3">KIGAM108</strain>
    </source>
</reference>
<feature type="region of interest" description="Disordered" evidence="1">
    <location>
        <begin position="26"/>
        <end position="49"/>
    </location>
</feature>
<evidence type="ECO:0000313" key="3">
    <source>
        <dbReference type="Proteomes" id="UP000322791"/>
    </source>
</evidence>
<dbReference type="RefSeq" id="WP_149072765.1">
    <property type="nucleotide sequence ID" value="NZ_VTHL01000031.1"/>
</dbReference>
<keyword evidence="3" id="KW-1185">Reference proteome</keyword>
<evidence type="ECO:0000313" key="2">
    <source>
        <dbReference type="EMBL" id="TYZ06019.1"/>
    </source>
</evidence>
<protein>
    <submittedName>
        <fullName evidence="2">Uncharacterized protein</fullName>
    </submittedName>
</protein>
<name>A0A5D6UUK6_9BACT</name>
<organism evidence="2 3">
    <name type="scientific">Hymenobacter lutimineralis</name>
    <dbReference type="NCBI Taxonomy" id="2606448"/>
    <lineage>
        <taxon>Bacteria</taxon>
        <taxon>Pseudomonadati</taxon>
        <taxon>Bacteroidota</taxon>
        <taxon>Cytophagia</taxon>
        <taxon>Cytophagales</taxon>
        <taxon>Hymenobacteraceae</taxon>
        <taxon>Hymenobacter</taxon>
    </lineage>
</organism>
<comment type="caution">
    <text evidence="2">The sequence shown here is derived from an EMBL/GenBank/DDBJ whole genome shotgun (WGS) entry which is preliminary data.</text>
</comment>
<sequence>MAYDVNTLKDRAQCLAAKKSLEAELDGYQNRDQNQAFQDRREDRTDESVSSRLATAIDRVNYLTGQLARTDISEQDRTRYNDQLLTANYQKARLQNRSADSGGAAEFLAQVDADQVDAQVALLTQAIAAVQARHDALPA</sequence>